<dbReference type="InterPro" id="IPR023231">
    <property type="entry name" value="GSKIP_dom_sf"/>
</dbReference>
<evidence type="ECO:0000313" key="3">
    <source>
        <dbReference type="EMBL" id="ORY95704.1"/>
    </source>
</evidence>
<dbReference type="InParanoid" id="A0A1X2HBY1"/>
<gene>
    <name evidence="3" type="ORF">BCR43DRAFT_493458</name>
</gene>
<evidence type="ECO:0000313" key="4">
    <source>
        <dbReference type="Proteomes" id="UP000242180"/>
    </source>
</evidence>
<feature type="domain" description="GSKIP" evidence="2">
    <location>
        <begin position="8"/>
        <end position="115"/>
    </location>
</feature>
<proteinExistence type="predicted"/>
<accession>A0A1X2HBY1</accession>
<comment type="caution">
    <text evidence="3">The sequence shown here is derived from an EMBL/GenBank/DDBJ whole genome shotgun (WGS) entry which is preliminary data.</text>
</comment>
<evidence type="ECO:0000259" key="2">
    <source>
        <dbReference type="Pfam" id="PF05303"/>
    </source>
</evidence>
<dbReference type="EMBL" id="MCGN01000006">
    <property type="protein sequence ID" value="ORY95704.1"/>
    <property type="molecule type" value="Genomic_DNA"/>
</dbReference>
<dbReference type="Proteomes" id="UP000242180">
    <property type="component" value="Unassembled WGS sequence"/>
</dbReference>
<evidence type="ECO:0000256" key="1">
    <source>
        <dbReference type="SAM" id="MobiDB-lite"/>
    </source>
</evidence>
<sequence>MRKKASLTEELDAITRDYDYGIVPCSATVFVLDEINHLGRLDLTLLEGVMIIVEVNREGYKVTSCSALHNSILAMETSRNISFSLNVVYDSMETLLMSVSPLYCERLERFLLERIFNDPTLSASSSSPASTSDSIPPQQPHPQHNTTA</sequence>
<dbReference type="OrthoDB" id="5804279at2759"/>
<feature type="region of interest" description="Disordered" evidence="1">
    <location>
        <begin position="122"/>
        <end position="148"/>
    </location>
</feature>
<keyword evidence="4" id="KW-1185">Reference proteome</keyword>
<organism evidence="3 4">
    <name type="scientific">Syncephalastrum racemosum</name>
    <name type="common">Filamentous fungus</name>
    <dbReference type="NCBI Taxonomy" id="13706"/>
    <lineage>
        <taxon>Eukaryota</taxon>
        <taxon>Fungi</taxon>
        <taxon>Fungi incertae sedis</taxon>
        <taxon>Mucoromycota</taxon>
        <taxon>Mucoromycotina</taxon>
        <taxon>Mucoromycetes</taxon>
        <taxon>Mucorales</taxon>
        <taxon>Syncephalastraceae</taxon>
        <taxon>Syncephalastrum</taxon>
    </lineage>
</organism>
<reference evidence="3 4" key="1">
    <citation type="submission" date="2016-07" db="EMBL/GenBank/DDBJ databases">
        <title>Pervasive Adenine N6-methylation of Active Genes in Fungi.</title>
        <authorList>
            <consortium name="DOE Joint Genome Institute"/>
            <person name="Mondo S.J."/>
            <person name="Dannebaum R.O."/>
            <person name="Kuo R.C."/>
            <person name="Labutti K."/>
            <person name="Haridas S."/>
            <person name="Kuo A."/>
            <person name="Salamov A."/>
            <person name="Ahrendt S.R."/>
            <person name="Lipzen A."/>
            <person name="Sullivan W."/>
            <person name="Andreopoulos W.B."/>
            <person name="Clum A."/>
            <person name="Lindquist E."/>
            <person name="Daum C."/>
            <person name="Ramamoorthy G.K."/>
            <person name="Gryganskyi A."/>
            <person name="Culley D."/>
            <person name="Magnuson J.K."/>
            <person name="James T.Y."/>
            <person name="O'Malley M.A."/>
            <person name="Stajich J.E."/>
            <person name="Spatafora J.W."/>
            <person name="Visel A."/>
            <person name="Grigoriev I.V."/>
        </authorList>
    </citation>
    <scope>NUCLEOTIDE SEQUENCE [LARGE SCALE GENOMIC DNA]</scope>
    <source>
        <strain evidence="3 4">NRRL 2496</strain>
    </source>
</reference>
<dbReference type="InterPro" id="IPR007967">
    <property type="entry name" value="GSKIP_dom"/>
</dbReference>
<dbReference type="Gene3D" id="3.30.2280.10">
    <property type="entry name" value="Hypothetical protein (hspc210)"/>
    <property type="match status" value="1"/>
</dbReference>
<dbReference type="AlphaFoldDB" id="A0A1X2HBY1"/>
<dbReference type="SUPFAM" id="SSF103107">
    <property type="entry name" value="Hypothetical protein c14orf129, hspc210"/>
    <property type="match status" value="1"/>
</dbReference>
<dbReference type="Pfam" id="PF05303">
    <property type="entry name" value="GSKIP_dom"/>
    <property type="match status" value="1"/>
</dbReference>
<protein>
    <recommendedName>
        <fullName evidence="2">GSKIP domain-containing protein</fullName>
    </recommendedName>
</protein>
<name>A0A1X2HBY1_SYNRA</name>